<sequence>MRYPHLSPKSNRHAGVVGRTSGAGSPVMAAASAIRVIEYTRDLRHGTLPPMFSRSNTKKWVSTLHVH</sequence>
<feature type="region of interest" description="Disordered" evidence="1">
    <location>
        <begin position="1"/>
        <end position="24"/>
    </location>
</feature>
<comment type="caution">
    <text evidence="2">The sequence shown here is derived from an EMBL/GenBank/DDBJ whole genome shotgun (WGS) entry which is preliminary data.</text>
</comment>
<accession>A0A158BRX0</accession>
<protein>
    <submittedName>
        <fullName evidence="2">Uncharacterized protein</fullName>
    </submittedName>
</protein>
<organism evidence="2 3">
    <name type="scientific">Caballeronia glebae</name>
    <dbReference type="NCBI Taxonomy" id="1777143"/>
    <lineage>
        <taxon>Bacteria</taxon>
        <taxon>Pseudomonadati</taxon>
        <taxon>Pseudomonadota</taxon>
        <taxon>Betaproteobacteria</taxon>
        <taxon>Burkholderiales</taxon>
        <taxon>Burkholderiaceae</taxon>
        <taxon>Caballeronia</taxon>
    </lineage>
</organism>
<reference evidence="2" key="1">
    <citation type="submission" date="2016-01" db="EMBL/GenBank/DDBJ databases">
        <authorList>
            <person name="Peeters C."/>
        </authorList>
    </citation>
    <scope>NUCLEOTIDE SEQUENCE [LARGE SCALE GENOMIC DNA]</scope>
    <source>
        <strain evidence="2">LMG 29325</strain>
    </source>
</reference>
<name>A0A158BRX0_9BURK</name>
<dbReference type="Proteomes" id="UP000054596">
    <property type="component" value="Unassembled WGS sequence"/>
</dbReference>
<evidence type="ECO:0000313" key="2">
    <source>
        <dbReference type="EMBL" id="SAK72720.1"/>
    </source>
</evidence>
<proteinExistence type="predicted"/>
<gene>
    <name evidence="2" type="ORF">AWB82_04470</name>
</gene>
<keyword evidence="3" id="KW-1185">Reference proteome</keyword>
<evidence type="ECO:0000256" key="1">
    <source>
        <dbReference type="SAM" id="MobiDB-lite"/>
    </source>
</evidence>
<dbReference type="STRING" id="1777143.AWB82_04470"/>
<dbReference type="EMBL" id="FCOJ02000034">
    <property type="protein sequence ID" value="SAK72720.1"/>
    <property type="molecule type" value="Genomic_DNA"/>
</dbReference>
<evidence type="ECO:0000313" key="3">
    <source>
        <dbReference type="Proteomes" id="UP000054596"/>
    </source>
</evidence>
<dbReference type="AlphaFoldDB" id="A0A158BRX0"/>